<protein>
    <recommendedName>
        <fullName evidence="2">Antitoxin SocA-like Panacea domain-containing protein</fullName>
    </recommendedName>
</protein>
<sequence length="233" mass="24502">MSITTAPAVLAHIKSVHPGIDKTRAVLLVHYAQAWALAWRGEPLFDEPVEAWEHGPAVPAAHHAFSTTLPRRIRLTGPDAEDRRREIEAVVAHYGDMTASALVALAKSESPWAEAAAAGVPAFASGPEIPLAAIRDFHAARITDADSPQRPGPEAAAAEEEKRRARALREQLTARFETGLPLRPSSPGAPGASGASDPHGASDPRSRSEAPGPPEPSGGSDAHSSVIHRPDQG</sequence>
<evidence type="ECO:0000259" key="2">
    <source>
        <dbReference type="Pfam" id="PF13274"/>
    </source>
</evidence>
<organism evidence="3 4">
    <name type="scientific">Brevibacterium pityocampae</name>
    <dbReference type="NCBI Taxonomy" id="506594"/>
    <lineage>
        <taxon>Bacteria</taxon>
        <taxon>Bacillati</taxon>
        <taxon>Actinomycetota</taxon>
        <taxon>Actinomycetes</taxon>
        <taxon>Micrococcales</taxon>
        <taxon>Brevibacteriaceae</taxon>
        <taxon>Brevibacterium</taxon>
    </lineage>
</organism>
<evidence type="ECO:0000313" key="3">
    <source>
        <dbReference type="EMBL" id="GAA4387764.1"/>
    </source>
</evidence>
<gene>
    <name evidence="3" type="ORF">GCM10023167_11980</name>
</gene>
<keyword evidence="4" id="KW-1185">Reference proteome</keyword>
<dbReference type="EMBL" id="BAABGL010000004">
    <property type="protein sequence ID" value="GAA4387764.1"/>
    <property type="molecule type" value="Genomic_DNA"/>
</dbReference>
<reference evidence="4" key="1">
    <citation type="journal article" date="2019" name="Int. J. Syst. Evol. Microbiol.">
        <title>The Global Catalogue of Microorganisms (GCM) 10K type strain sequencing project: providing services to taxonomists for standard genome sequencing and annotation.</title>
        <authorList>
            <consortium name="The Broad Institute Genomics Platform"/>
            <consortium name="The Broad Institute Genome Sequencing Center for Infectious Disease"/>
            <person name="Wu L."/>
            <person name="Ma J."/>
        </authorList>
    </citation>
    <scope>NUCLEOTIDE SEQUENCE [LARGE SCALE GENOMIC DNA]</scope>
    <source>
        <strain evidence="4">JCM 17808</strain>
    </source>
</reference>
<feature type="compositionally biased region" description="Basic and acidic residues" evidence="1">
    <location>
        <begin position="159"/>
        <end position="169"/>
    </location>
</feature>
<dbReference type="Pfam" id="PF13274">
    <property type="entry name" value="SocA_Panacea"/>
    <property type="match status" value="1"/>
</dbReference>
<feature type="compositionally biased region" description="Low complexity" evidence="1">
    <location>
        <begin position="185"/>
        <end position="199"/>
    </location>
</feature>
<comment type="caution">
    <text evidence="3">The sequence shown here is derived from an EMBL/GenBank/DDBJ whole genome shotgun (WGS) entry which is preliminary data.</text>
</comment>
<dbReference type="RefSeq" id="WP_345030682.1">
    <property type="nucleotide sequence ID" value="NZ_BAABGL010000004.1"/>
</dbReference>
<proteinExistence type="predicted"/>
<feature type="region of interest" description="Disordered" evidence="1">
    <location>
        <begin position="143"/>
        <end position="233"/>
    </location>
</feature>
<name>A0ABP8JB48_9MICO</name>
<dbReference type="Proteomes" id="UP001500642">
    <property type="component" value="Unassembled WGS sequence"/>
</dbReference>
<evidence type="ECO:0000256" key="1">
    <source>
        <dbReference type="SAM" id="MobiDB-lite"/>
    </source>
</evidence>
<feature type="domain" description="Antitoxin SocA-like Panacea" evidence="2">
    <location>
        <begin position="28"/>
        <end position="112"/>
    </location>
</feature>
<evidence type="ECO:0000313" key="4">
    <source>
        <dbReference type="Proteomes" id="UP001500642"/>
    </source>
</evidence>
<dbReference type="InterPro" id="IPR025272">
    <property type="entry name" value="SocA_Panacea"/>
</dbReference>
<accession>A0ABP8JB48</accession>